<evidence type="ECO:0000313" key="3">
    <source>
        <dbReference type="Proteomes" id="UP000678228"/>
    </source>
</evidence>
<protein>
    <submittedName>
        <fullName evidence="2">Rhodanese-like domain-containing protein</fullName>
    </submittedName>
</protein>
<organism evidence="2 3">
    <name type="scientific">Halalkalibacter suaedae</name>
    <dbReference type="NCBI Taxonomy" id="2822140"/>
    <lineage>
        <taxon>Bacteria</taxon>
        <taxon>Bacillati</taxon>
        <taxon>Bacillota</taxon>
        <taxon>Bacilli</taxon>
        <taxon>Bacillales</taxon>
        <taxon>Bacillaceae</taxon>
        <taxon>Halalkalibacter</taxon>
    </lineage>
</organism>
<sequence length="122" mass="14015">MTFEQDGIKQVEVDELKALLEKKSDIVFIDVRELDEYDQGHIPGIPLIPMNTIPQFANEMDKEQTYLFICRSGGRSQNVSLYMKEQGFQHVMNYSGGMLAWTGDVQTGPEWIVKDSKELKQK</sequence>
<name>A0A940WWP6_9BACI</name>
<evidence type="ECO:0000313" key="2">
    <source>
        <dbReference type="EMBL" id="MBP3949590.1"/>
    </source>
</evidence>
<accession>A0A940WWP6</accession>
<proteinExistence type="predicted"/>
<dbReference type="Gene3D" id="3.40.250.10">
    <property type="entry name" value="Rhodanese-like domain"/>
    <property type="match status" value="1"/>
</dbReference>
<gene>
    <name evidence="2" type="ORF">J7W16_00495</name>
</gene>
<reference evidence="2" key="1">
    <citation type="submission" date="2021-03" db="EMBL/GenBank/DDBJ databases">
        <title>Bacillus suaedae sp. nov., isolated from Suaeda aralocaspica.</title>
        <authorList>
            <person name="Lei R.F.R."/>
        </authorList>
    </citation>
    <scope>NUCLEOTIDE SEQUENCE</scope>
    <source>
        <strain evidence="2">YZJH907-2</strain>
    </source>
</reference>
<dbReference type="AlphaFoldDB" id="A0A940WWP6"/>
<dbReference type="PROSITE" id="PS50206">
    <property type="entry name" value="RHODANESE_3"/>
    <property type="match status" value="1"/>
</dbReference>
<dbReference type="InterPro" id="IPR050229">
    <property type="entry name" value="GlpE_sulfurtransferase"/>
</dbReference>
<evidence type="ECO:0000259" key="1">
    <source>
        <dbReference type="PROSITE" id="PS50206"/>
    </source>
</evidence>
<keyword evidence="3" id="KW-1185">Reference proteome</keyword>
<feature type="domain" description="Rhodanese" evidence="1">
    <location>
        <begin position="22"/>
        <end position="106"/>
    </location>
</feature>
<dbReference type="CDD" id="cd00158">
    <property type="entry name" value="RHOD"/>
    <property type="match status" value="1"/>
</dbReference>
<dbReference type="EMBL" id="JAGKSQ010000001">
    <property type="protein sequence ID" value="MBP3949590.1"/>
    <property type="molecule type" value="Genomic_DNA"/>
</dbReference>
<dbReference type="SUPFAM" id="SSF52821">
    <property type="entry name" value="Rhodanese/Cell cycle control phosphatase"/>
    <property type="match status" value="1"/>
</dbReference>
<dbReference type="PANTHER" id="PTHR43031">
    <property type="entry name" value="FAD-DEPENDENT OXIDOREDUCTASE"/>
    <property type="match status" value="1"/>
</dbReference>
<dbReference type="PANTHER" id="PTHR43031:SF17">
    <property type="entry name" value="SULFURTRANSFERASE YTWF-RELATED"/>
    <property type="match status" value="1"/>
</dbReference>
<dbReference type="InterPro" id="IPR001763">
    <property type="entry name" value="Rhodanese-like_dom"/>
</dbReference>
<dbReference type="InterPro" id="IPR036873">
    <property type="entry name" value="Rhodanese-like_dom_sf"/>
</dbReference>
<comment type="caution">
    <text evidence="2">The sequence shown here is derived from an EMBL/GenBank/DDBJ whole genome shotgun (WGS) entry which is preliminary data.</text>
</comment>
<dbReference type="SMART" id="SM00450">
    <property type="entry name" value="RHOD"/>
    <property type="match status" value="1"/>
</dbReference>
<dbReference type="Proteomes" id="UP000678228">
    <property type="component" value="Unassembled WGS sequence"/>
</dbReference>
<dbReference type="Pfam" id="PF00581">
    <property type="entry name" value="Rhodanese"/>
    <property type="match status" value="1"/>
</dbReference>